<sequence>MRDSGQWLTLSGCKKVLFVVHTEVYGQRLRELLPLFDSDLRVQVAFTVAPHAFNSGAARSLDEIGGTAVLPWREAVETEFDLALAAGSQGMEQVRAPVVRLPHGAGHIKLSRAPEGGAQGRRSVGGLGREYLTWDGRVVPAALALAHRADLDVLARDCPEAVPIATVVGDGSFDRIRASLPHRDRYRAALGLRPGQKLVLVTTTWGHGSSFSRLDALLPRLVAELPAPEYRIAVLVHPNVHAGHGDWQVASWLAGFRRRGVAVLGAGADWRTHLVAADYIVGDHGSTTVYGTLTRAAILLARFPSGDVNPASPGAALGRLAPALSPGHPLPQQLAYAARTYPADEYARIAGLISSEPGRFDLRMRALMYRVLGLGAPAYDPAPGPLPLPARLPGRAGRRPGGLGLSA</sequence>
<reference evidence="2" key="1">
    <citation type="journal article" date="2019" name="Int. J. Syst. Evol. Microbiol.">
        <title>The Global Catalogue of Microorganisms (GCM) 10K type strain sequencing project: providing services to taxonomists for standard genome sequencing and annotation.</title>
        <authorList>
            <consortium name="The Broad Institute Genomics Platform"/>
            <consortium name="The Broad Institute Genome Sequencing Center for Infectious Disease"/>
            <person name="Wu L."/>
            <person name="Ma J."/>
        </authorList>
    </citation>
    <scope>NUCLEOTIDE SEQUENCE [LARGE SCALE GENOMIC DNA]</scope>
    <source>
        <strain evidence="2">JCM 30846</strain>
    </source>
</reference>
<evidence type="ECO:0000313" key="2">
    <source>
        <dbReference type="Proteomes" id="UP001499884"/>
    </source>
</evidence>
<keyword evidence="2" id="KW-1185">Reference proteome</keyword>
<proteinExistence type="predicted"/>
<comment type="caution">
    <text evidence="1">The sequence shown here is derived from an EMBL/GenBank/DDBJ whole genome shotgun (WGS) entry which is preliminary data.</text>
</comment>
<dbReference type="Proteomes" id="UP001499884">
    <property type="component" value="Unassembled WGS sequence"/>
</dbReference>
<accession>A0ABP7FKI7</accession>
<organism evidence="1 2">
    <name type="scientific">Streptomyces tremellae</name>
    <dbReference type="NCBI Taxonomy" id="1124239"/>
    <lineage>
        <taxon>Bacteria</taxon>
        <taxon>Bacillati</taxon>
        <taxon>Actinomycetota</taxon>
        <taxon>Actinomycetes</taxon>
        <taxon>Kitasatosporales</taxon>
        <taxon>Streptomycetaceae</taxon>
        <taxon>Streptomyces</taxon>
    </lineage>
</organism>
<protein>
    <submittedName>
        <fullName evidence="1">Uncharacterized protein</fullName>
    </submittedName>
</protein>
<evidence type="ECO:0000313" key="1">
    <source>
        <dbReference type="EMBL" id="GAA3741835.1"/>
    </source>
</evidence>
<gene>
    <name evidence="1" type="ORF">GCM10023082_43440</name>
</gene>
<dbReference type="EMBL" id="BAABEP010000033">
    <property type="protein sequence ID" value="GAA3741835.1"/>
    <property type="molecule type" value="Genomic_DNA"/>
</dbReference>
<name>A0ABP7FKI7_9ACTN</name>